<evidence type="ECO:0000256" key="7">
    <source>
        <dbReference type="ARBA" id="ARBA00040047"/>
    </source>
</evidence>
<gene>
    <name evidence="11" type="primary">LOC113793950</name>
</gene>
<evidence type="ECO:0000313" key="10">
    <source>
        <dbReference type="Proteomes" id="UP000515146"/>
    </source>
</evidence>
<feature type="region of interest" description="Disordered" evidence="9">
    <location>
        <begin position="280"/>
        <end position="301"/>
    </location>
</feature>
<reference evidence="11" key="1">
    <citation type="submission" date="2025-08" db="UniProtKB">
        <authorList>
            <consortium name="RefSeq"/>
        </authorList>
    </citation>
    <scope>IDENTIFICATION</scope>
    <source>
        <strain evidence="11">Airmid</strain>
    </source>
</reference>
<dbReference type="KEGG" id="dpte:113793950"/>
<dbReference type="GO" id="GO:0019905">
    <property type="term" value="F:syntaxin binding"/>
    <property type="evidence" value="ECO:0007669"/>
    <property type="project" value="TreeGrafter"/>
</dbReference>
<keyword evidence="10" id="KW-1185">Reference proteome</keyword>
<dbReference type="OMA" id="RSWFHAA"/>
<evidence type="ECO:0000256" key="8">
    <source>
        <dbReference type="ARBA" id="ARBA00042485"/>
    </source>
</evidence>
<evidence type="ECO:0000256" key="9">
    <source>
        <dbReference type="SAM" id="MobiDB-lite"/>
    </source>
</evidence>
<dbReference type="Gene3D" id="1.25.40.10">
    <property type="entry name" value="Tetratricopeptide repeat domain"/>
    <property type="match status" value="1"/>
</dbReference>
<dbReference type="AlphaFoldDB" id="A0A6P6Y3I8"/>
<organism evidence="10 11">
    <name type="scientific">Dermatophagoides pteronyssinus</name>
    <name type="common">European house dust mite</name>
    <dbReference type="NCBI Taxonomy" id="6956"/>
    <lineage>
        <taxon>Eukaryota</taxon>
        <taxon>Metazoa</taxon>
        <taxon>Ecdysozoa</taxon>
        <taxon>Arthropoda</taxon>
        <taxon>Chelicerata</taxon>
        <taxon>Arachnida</taxon>
        <taxon>Acari</taxon>
        <taxon>Acariformes</taxon>
        <taxon>Sarcoptiformes</taxon>
        <taxon>Astigmata</taxon>
        <taxon>Psoroptidia</taxon>
        <taxon>Analgoidea</taxon>
        <taxon>Pyroglyphidae</taxon>
        <taxon>Dermatophagoidinae</taxon>
        <taxon>Dermatophagoides</taxon>
    </lineage>
</organism>
<dbReference type="FunCoup" id="A0A6P6Y3I8">
    <property type="interactions" value="1414"/>
</dbReference>
<dbReference type="GO" id="GO:0006886">
    <property type="term" value="P:intracellular protein transport"/>
    <property type="evidence" value="ECO:0007669"/>
    <property type="project" value="InterPro"/>
</dbReference>
<dbReference type="Proteomes" id="UP000515146">
    <property type="component" value="Unplaced"/>
</dbReference>
<evidence type="ECO:0000313" key="11">
    <source>
        <dbReference type="RefSeq" id="XP_027199830.1"/>
    </source>
</evidence>
<keyword evidence="4" id="KW-0931">ER-Golgi transport</keyword>
<protein>
    <recommendedName>
        <fullName evidence="7">Gamma-soluble NSF attachment protein</fullName>
    </recommendedName>
    <alternativeName>
        <fullName evidence="8">N-ethylmaleimide-sensitive factor attachment protein gamma</fullName>
    </alternativeName>
</protein>
<evidence type="ECO:0000256" key="3">
    <source>
        <dbReference type="ARBA" id="ARBA00022448"/>
    </source>
</evidence>
<keyword evidence="5" id="KW-0653">Protein transport</keyword>
<dbReference type="InParanoid" id="A0A6P6Y3I8"/>
<evidence type="ECO:0000256" key="2">
    <source>
        <dbReference type="ARBA" id="ARBA00010050"/>
    </source>
</evidence>
<evidence type="ECO:0000256" key="1">
    <source>
        <dbReference type="ARBA" id="ARBA00004170"/>
    </source>
</evidence>
<evidence type="ECO:0000256" key="4">
    <source>
        <dbReference type="ARBA" id="ARBA00022892"/>
    </source>
</evidence>
<accession>A0A6P6Y3I8</accession>
<dbReference type="InterPro" id="IPR000744">
    <property type="entry name" value="NSF_attach"/>
</dbReference>
<sequence length="301" mass="34518">MANVNEANECYSKAEKALKTGLMKWRPDYEIAANEYSKAAKIFRQARMPEKAIEANLKAANCYEQSRSYFSAAKCYEQAGSISKDMKDWDKMIGYYEKCCLYYREHGVPDTAALTFNKVAGVLETIKPEKSADWYSRCYDITLNEDRYLQSAEYANKAVRMYLKLKNYDDAIRMSEKAFEAYVTGGEERSAGRQSVVTVIIQLARDDSVAAQKAYLANRKYIHQDECYTLDQLFQGLDQFDNTIIYQSLKSPFLSSMDNEIVKIVRDLLIKYQPKKVDNNNFSNVNDGDDNYEDDEAGAVL</sequence>
<evidence type="ECO:0000256" key="6">
    <source>
        <dbReference type="ARBA" id="ARBA00023136"/>
    </source>
</evidence>
<proteinExistence type="inferred from homology"/>
<feature type="compositionally biased region" description="Acidic residues" evidence="9">
    <location>
        <begin position="287"/>
        <end position="301"/>
    </location>
</feature>
<keyword evidence="3" id="KW-0813">Transport</keyword>
<dbReference type="RefSeq" id="XP_027199830.1">
    <property type="nucleotide sequence ID" value="XM_027344029.1"/>
</dbReference>
<evidence type="ECO:0000256" key="5">
    <source>
        <dbReference type="ARBA" id="ARBA00022927"/>
    </source>
</evidence>
<dbReference type="PANTHER" id="PTHR13768:SF2">
    <property type="entry name" value="GAMMA-SOLUBLE NSF ATTACHMENT PROTEIN"/>
    <property type="match status" value="1"/>
</dbReference>
<comment type="subcellular location">
    <subcellularLocation>
        <location evidence="1">Membrane</location>
        <topology evidence="1">Peripheral membrane protein</topology>
    </subcellularLocation>
</comment>
<dbReference type="GO" id="GO:0005483">
    <property type="term" value="F:soluble NSF attachment protein activity"/>
    <property type="evidence" value="ECO:0007669"/>
    <property type="project" value="TreeGrafter"/>
</dbReference>
<dbReference type="PANTHER" id="PTHR13768">
    <property type="entry name" value="SOLUBLE NSF ATTACHMENT PROTEIN SNAP"/>
    <property type="match status" value="1"/>
</dbReference>
<dbReference type="InterPro" id="IPR011990">
    <property type="entry name" value="TPR-like_helical_dom_sf"/>
</dbReference>
<comment type="similarity">
    <text evidence="2">Belongs to the SNAP family.</text>
</comment>
<dbReference type="SUPFAM" id="SSF48452">
    <property type="entry name" value="TPR-like"/>
    <property type="match status" value="1"/>
</dbReference>
<name>A0A6P6Y3I8_DERPT</name>
<dbReference type="OrthoDB" id="26569at2759"/>
<dbReference type="GO" id="GO:0005774">
    <property type="term" value="C:vacuolar membrane"/>
    <property type="evidence" value="ECO:0007669"/>
    <property type="project" value="TreeGrafter"/>
</dbReference>
<dbReference type="GO" id="GO:0016192">
    <property type="term" value="P:vesicle-mediated transport"/>
    <property type="evidence" value="ECO:0007669"/>
    <property type="project" value="UniProtKB-KW"/>
</dbReference>
<dbReference type="GO" id="GO:0031201">
    <property type="term" value="C:SNARE complex"/>
    <property type="evidence" value="ECO:0007669"/>
    <property type="project" value="TreeGrafter"/>
</dbReference>
<dbReference type="Pfam" id="PF14938">
    <property type="entry name" value="SNAP"/>
    <property type="match status" value="1"/>
</dbReference>
<keyword evidence="6" id="KW-0472">Membrane</keyword>